<dbReference type="Pfam" id="PF14581">
    <property type="entry name" value="SseB_C"/>
    <property type="match status" value="1"/>
</dbReference>
<dbReference type="EMBL" id="CP147246">
    <property type="protein sequence ID" value="WYJ93409.1"/>
    <property type="molecule type" value="Genomic_DNA"/>
</dbReference>
<sequence length="229" mass="26258">MTIFNLFKKKQKVTSPNAFNYPRNEEGIKQVIAWLKTATNVILDINEDRHISVGSMPDGKTFLYAYTDVSQHVPAYKKNDRFIALDFDGIVKLFEENLGIDFLWLNPNTDSVQLNRSVFSSHHVIKQDTKIHIGLPAERPEAIIDFLVAYAKNDPSISAIYLGFMNRQDEFSYAVFIDSERAKEIVPEIGPKIGEICLSSKALYPVDFMYDNFLNEEQYQIYEKGTANQ</sequence>
<evidence type="ECO:0000259" key="1">
    <source>
        <dbReference type="Pfam" id="PF14581"/>
    </source>
</evidence>
<name>A0A200J9E2_9ENTE</name>
<proteinExistence type="predicted"/>
<gene>
    <name evidence="3" type="ORF">A5889_000907</name>
    <name evidence="2" type="ORF">A5889_002174</name>
</gene>
<evidence type="ECO:0000313" key="4">
    <source>
        <dbReference type="Proteomes" id="UP000196151"/>
    </source>
</evidence>
<organism evidence="2">
    <name type="scientific">Candidatus Enterococcus dunnyi</name>
    <dbReference type="NCBI Taxonomy" id="1834192"/>
    <lineage>
        <taxon>Bacteria</taxon>
        <taxon>Bacillati</taxon>
        <taxon>Bacillota</taxon>
        <taxon>Bacilli</taxon>
        <taxon>Lactobacillales</taxon>
        <taxon>Enterococcaceae</taxon>
        <taxon>Enterococcus</taxon>
    </lineage>
</organism>
<evidence type="ECO:0000313" key="2">
    <source>
        <dbReference type="EMBL" id="OUZ33461.1"/>
    </source>
</evidence>
<dbReference type="EMBL" id="NIBQ01000002">
    <property type="protein sequence ID" value="OUZ33461.1"/>
    <property type="molecule type" value="Genomic_DNA"/>
</dbReference>
<feature type="domain" description="SseB protein C-terminal" evidence="1">
    <location>
        <begin position="125"/>
        <end position="195"/>
    </location>
</feature>
<reference evidence="3" key="2">
    <citation type="submission" date="2017-05" db="EMBL/GenBank/DDBJ databases">
        <authorList>
            <consortium name="The Broad Institute Genomics Platform"/>
            <consortium name="The Broad Institute Genomic Center for Infectious Diseases"/>
            <person name="Earl A."/>
            <person name="Manson A."/>
            <person name="Schwartman J."/>
            <person name="Gilmore M."/>
            <person name="Abouelleil A."/>
            <person name="Cao P."/>
            <person name="Chapman S."/>
            <person name="Cusick C."/>
            <person name="Shea T."/>
            <person name="Young S."/>
            <person name="Neafsey D."/>
            <person name="Nusbaum C."/>
            <person name="Birren B."/>
        </authorList>
    </citation>
    <scope>NUCLEOTIDE SEQUENCE</scope>
    <source>
        <strain evidence="3">9D6_DIV0238</strain>
    </source>
</reference>
<evidence type="ECO:0000313" key="3">
    <source>
        <dbReference type="EMBL" id="WYJ93409.1"/>
    </source>
</evidence>
<reference evidence="2" key="1">
    <citation type="submission" date="2017-05" db="EMBL/GenBank/DDBJ databases">
        <title>The Genome Sequence of Enterococcus sp. 9D6_DIV0238.</title>
        <authorList>
            <consortium name="The Broad Institute Genomics Platform"/>
            <consortium name="The Broad Institute Genomic Center for Infectious Diseases"/>
            <person name="Earl A."/>
            <person name="Manson A."/>
            <person name="Schwartman J."/>
            <person name="Gilmore M."/>
            <person name="Abouelleil A."/>
            <person name="Cao P."/>
            <person name="Chapman S."/>
            <person name="Cusick C."/>
            <person name="Shea T."/>
            <person name="Young S."/>
            <person name="Neafsey D."/>
            <person name="Nusbaum C."/>
            <person name="Birren B."/>
        </authorList>
    </citation>
    <scope>NUCLEOTIDE SEQUENCE [LARGE SCALE GENOMIC DNA]</scope>
    <source>
        <strain evidence="2">9D6_DIV0238</strain>
    </source>
</reference>
<dbReference type="AlphaFoldDB" id="A0A200J9E2"/>
<reference evidence="3" key="3">
    <citation type="submission" date="2024-03" db="EMBL/GenBank/DDBJ databases">
        <title>The Genome Sequence of Enterococcus sp. DIV0238c.</title>
        <authorList>
            <consortium name="The Broad Institute Genomics Platform"/>
            <consortium name="The Broad Institute Microbial Omics Core"/>
            <consortium name="The Broad Institute Genomic Center for Infectious Diseases"/>
            <person name="Earl A."/>
            <person name="Manson A."/>
            <person name="Gilmore M."/>
            <person name="Schwartman J."/>
            <person name="Shea T."/>
            <person name="Abouelleil A."/>
            <person name="Cao P."/>
            <person name="Chapman S."/>
            <person name="Cusick C."/>
            <person name="Young S."/>
            <person name="Neafsey D."/>
            <person name="Nusbaum C."/>
            <person name="Birren B."/>
        </authorList>
    </citation>
    <scope>NUCLEOTIDE SEQUENCE</scope>
    <source>
        <strain evidence="3">9D6_DIV0238</strain>
    </source>
</reference>
<keyword evidence="4" id="KW-1185">Reference proteome</keyword>
<protein>
    <recommendedName>
        <fullName evidence="1">SseB protein C-terminal domain-containing protein</fullName>
    </recommendedName>
</protein>
<dbReference type="InterPro" id="IPR027945">
    <property type="entry name" value="SseB_C"/>
</dbReference>
<accession>A0A200J9E2</accession>
<dbReference type="Proteomes" id="UP000196151">
    <property type="component" value="Chromosome"/>
</dbReference>
<dbReference type="RefSeq" id="WP_176372841.1">
    <property type="nucleotide sequence ID" value="NZ_CP147246.1"/>
</dbReference>